<feature type="domain" description="SET" evidence="1">
    <location>
        <begin position="3"/>
        <end position="141"/>
    </location>
</feature>
<reference evidence="2 3" key="1">
    <citation type="submission" date="2016-06" db="EMBL/GenBank/DDBJ databases">
        <title>Evolution of pathogenesis and genome organization in the Tremellales.</title>
        <authorList>
            <person name="Cuomo C."/>
            <person name="Litvintseva A."/>
            <person name="Heitman J."/>
            <person name="Chen Y."/>
            <person name="Sun S."/>
            <person name="Springer D."/>
            <person name="Dromer F."/>
            <person name="Young S."/>
            <person name="Zeng Q."/>
            <person name="Chapman S."/>
            <person name="Gujja S."/>
            <person name="Saif S."/>
            <person name="Birren B."/>
        </authorList>
    </citation>
    <scope>NUCLEOTIDE SEQUENCE [LARGE SCALE GENOMIC DNA]</scope>
    <source>
        <strain evidence="2 3">CBS 6039</strain>
    </source>
</reference>
<dbReference type="STRING" id="1295533.A0A1E3HJ52"/>
<dbReference type="PANTHER" id="PTHR47332">
    <property type="entry name" value="SET DOMAIN-CONTAINING PROTEIN 5"/>
    <property type="match status" value="1"/>
</dbReference>
<dbReference type="Proteomes" id="UP000094065">
    <property type="component" value="Unassembled WGS sequence"/>
</dbReference>
<dbReference type="Pfam" id="PF00856">
    <property type="entry name" value="SET"/>
    <property type="match status" value="1"/>
</dbReference>
<dbReference type="Gene3D" id="2.170.270.10">
    <property type="entry name" value="SET domain"/>
    <property type="match status" value="1"/>
</dbReference>
<dbReference type="PROSITE" id="PS50280">
    <property type="entry name" value="SET"/>
    <property type="match status" value="1"/>
</dbReference>
<sequence length="459" mass="50953">MWPLFSIQPIPGKGRGLVANQSIPRGTLLISDLPLLTFMPTTKGGRARAIELYKQLPYDKKIAVEAFQEGHGRMSLREVLLVVGLPIEQQGGRAGVFENASLLNHSCIPNCYHFWDGVKGQEIVHALIDIPAGAELTIDYTSDDNLLFYQRQRELQRRFNFTCSCPLCSLPRRERKKSDNRRYRYTQLVDEFPTALTDCSPKVAMGLLNAMFKLIEKESLWSHLGARYADGFQLCAMHSDVFRAHAWARRAKQAYIIARGAGSKDAKGMALLEKVPERFGLFGTLCKIKMYPPGALFVPSSAKQLFANGVPSFSITSPIISLAPIVTAPPAVSHQTIPPGTKLSKGQWKRARARAATRADGYARKEAATTTIPPAFTSNPFSPLLPTASPSIISESSDESVDGEEDVIIELGAATAVHHQEDEEPEEEESRFEETEMAEMKNFCRMMMEVTIAECVWES</sequence>
<dbReference type="InterPro" id="IPR053185">
    <property type="entry name" value="SET_domain_protein"/>
</dbReference>
<dbReference type="InterPro" id="IPR046341">
    <property type="entry name" value="SET_dom_sf"/>
</dbReference>
<evidence type="ECO:0000259" key="1">
    <source>
        <dbReference type="PROSITE" id="PS50280"/>
    </source>
</evidence>
<proteinExistence type="predicted"/>
<accession>A0A1E3HJ52</accession>
<dbReference type="SUPFAM" id="SSF82199">
    <property type="entry name" value="SET domain"/>
    <property type="match status" value="1"/>
</dbReference>
<protein>
    <recommendedName>
        <fullName evidence="1">SET domain-containing protein</fullName>
    </recommendedName>
</protein>
<comment type="caution">
    <text evidence="2">The sequence shown here is derived from an EMBL/GenBank/DDBJ whole genome shotgun (WGS) entry which is preliminary data.</text>
</comment>
<dbReference type="RefSeq" id="XP_018991287.1">
    <property type="nucleotide sequence ID" value="XM_019140136.1"/>
</dbReference>
<organism evidence="2 3">
    <name type="scientific">Cryptococcus amylolentus CBS 6039</name>
    <dbReference type="NCBI Taxonomy" id="1295533"/>
    <lineage>
        <taxon>Eukaryota</taxon>
        <taxon>Fungi</taxon>
        <taxon>Dikarya</taxon>
        <taxon>Basidiomycota</taxon>
        <taxon>Agaricomycotina</taxon>
        <taxon>Tremellomycetes</taxon>
        <taxon>Tremellales</taxon>
        <taxon>Cryptococcaceae</taxon>
        <taxon>Cryptococcus</taxon>
    </lineage>
</organism>
<dbReference type="CDD" id="cd20071">
    <property type="entry name" value="SET_SMYD"/>
    <property type="match status" value="1"/>
</dbReference>
<dbReference type="GeneID" id="30157077"/>
<dbReference type="AlphaFoldDB" id="A0A1E3HJ52"/>
<dbReference type="OrthoDB" id="265717at2759"/>
<evidence type="ECO:0000313" key="2">
    <source>
        <dbReference type="EMBL" id="ODN75756.1"/>
    </source>
</evidence>
<dbReference type="InterPro" id="IPR001214">
    <property type="entry name" value="SET_dom"/>
</dbReference>
<dbReference type="PANTHER" id="PTHR47332:SF4">
    <property type="entry name" value="SET DOMAIN-CONTAINING PROTEIN 5"/>
    <property type="match status" value="1"/>
</dbReference>
<name>A0A1E3HJ52_9TREE</name>
<gene>
    <name evidence="2" type="ORF">L202_05768</name>
</gene>
<keyword evidence="3" id="KW-1185">Reference proteome</keyword>
<dbReference type="SMART" id="SM00317">
    <property type="entry name" value="SET"/>
    <property type="match status" value="1"/>
</dbReference>
<evidence type="ECO:0000313" key="3">
    <source>
        <dbReference type="Proteomes" id="UP000094065"/>
    </source>
</evidence>
<dbReference type="EMBL" id="AWGJ01000009">
    <property type="protein sequence ID" value="ODN75756.1"/>
    <property type="molecule type" value="Genomic_DNA"/>
</dbReference>